<feature type="compositionally biased region" description="Polar residues" evidence="1">
    <location>
        <begin position="316"/>
        <end position="330"/>
    </location>
</feature>
<organism evidence="4 5">
    <name type="scientific">Mycena maculata</name>
    <dbReference type="NCBI Taxonomy" id="230809"/>
    <lineage>
        <taxon>Eukaryota</taxon>
        <taxon>Fungi</taxon>
        <taxon>Dikarya</taxon>
        <taxon>Basidiomycota</taxon>
        <taxon>Agaricomycotina</taxon>
        <taxon>Agaricomycetes</taxon>
        <taxon>Agaricomycetidae</taxon>
        <taxon>Agaricales</taxon>
        <taxon>Marasmiineae</taxon>
        <taxon>Mycenaceae</taxon>
        <taxon>Mycena</taxon>
    </lineage>
</organism>
<dbReference type="InterPro" id="IPR045340">
    <property type="entry name" value="DUF6533"/>
</dbReference>
<feature type="transmembrane region" description="Helical" evidence="2">
    <location>
        <begin position="151"/>
        <end position="174"/>
    </location>
</feature>
<keyword evidence="2" id="KW-1133">Transmembrane helix</keyword>
<protein>
    <recommendedName>
        <fullName evidence="3">DUF6533 domain-containing protein</fullName>
    </recommendedName>
</protein>
<keyword evidence="2" id="KW-0812">Transmembrane</keyword>
<feature type="region of interest" description="Disordered" evidence="1">
    <location>
        <begin position="294"/>
        <end position="330"/>
    </location>
</feature>
<comment type="caution">
    <text evidence="4">The sequence shown here is derived from an EMBL/GenBank/DDBJ whole genome shotgun (WGS) entry which is preliminary data.</text>
</comment>
<sequence length="330" mass="36333">MAEDLTDVTRALSVFHFAGLEAFSNVTCSRIHHYLFLAPLRDEVRYIWNKPKTASSYCFFLNRYLAALGNVVVAVYSYSRVPQSVLKIQHVSGNTPHPESSHNLSKHIIISMLAAAAVLFTVAIWAISSGAGGIPQQGEAGCNIADPRHAAIMIAVTWEALFVYDLIIFGALFYKSFRTRIENGLLWSRIPLLNLLVRDGSIYFAVMATVNLANILTSYIAELHPSADTAQPLLVSCLSSLASNLAVTMMSRLMLNLHAIESVGIFSVSAPTSLDTDLRAGTVELDTLWTRDLERSPRGSDMDQRSVQSVPRRDSVQLTPCPQRSTPVQH</sequence>
<dbReference type="Proteomes" id="UP001215280">
    <property type="component" value="Unassembled WGS sequence"/>
</dbReference>
<evidence type="ECO:0000256" key="1">
    <source>
        <dbReference type="SAM" id="MobiDB-lite"/>
    </source>
</evidence>
<evidence type="ECO:0000256" key="2">
    <source>
        <dbReference type="SAM" id="Phobius"/>
    </source>
</evidence>
<accession>A0AAD7JD52</accession>
<dbReference type="EMBL" id="JARJLG010000048">
    <property type="protein sequence ID" value="KAJ7760745.1"/>
    <property type="molecule type" value="Genomic_DNA"/>
</dbReference>
<evidence type="ECO:0000313" key="5">
    <source>
        <dbReference type="Proteomes" id="UP001215280"/>
    </source>
</evidence>
<name>A0AAD7JD52_9AGAR</name>
<feature type="domain" description="DUF6533" evidence="3">
    <location>
        <begin position="40"/>
        <end position="66"/>
    </location>
</feature>
<feature type="compositionally biased region" description="Basic and acidic residues" evidence="1">
    <location>
        <begin position="294"/>
        <end position="304"/>
    </location>
</feature>
<gene>
    <name evidence="4" type="ORF">DFH07DRAFT_771818</name>
</gene>
<dbReference type="AlphaFoldDB" id="A0AAD7JD52"/>
<reference evidence="4" key="1">
    <citation type="submission" date="2023-03" db="EMBL/GenBank/DDBJ databases">
        <title>Massive genome expansion in bonnet fungi (Mycena s.s.) driven by repeated elements and novel gene families across ecological guilds.</title>
        <authorList>
            <consortium name="Lawrence Berkeley National Laboratory"/>
            <person name="Harder C.B."/>
            <person name="Miyauchi S."/>
            <person name="Viragh M."/>
            <person name="Kuo A."/>
            <person name="Thoen E."/>
            <person name="Andreopoulos B."/>
            <person name="Lu D."/>
            <person name="Skrede I."/>
            <person name="Drula E."/>
            <person name="Henrissat B."/>
            <person name="Morin E."/>
            <person name="Kohler A."/>
            <person name="Barry K."/>
            <person name="LaButti K."/>
            <person name="Morin E."/>
            <person name="Salamov A."/>
            <person name="Lipzen A."/>
            <person name="Mereny Z."/>
            <person name="Hegedus B."/>
            <person name="Baldrian P."/>
            <person name="Stursova M."/>
            <person name="Weitz H."/>
            <person name="Taylor A."/>
            <person name="Grigoriev I.V."/>
            <person name="Nagy L.G."/>
            <person name="Martin F."/>
            <person name="Kauserud H."/>
        </authorList>
    </citation>
    <scope>NUCLEOTIDE SEQUENCE</scope>
    <source>
        <strain evidence="4">CBHHK188m</strain>
    </source>
</reference>
<keyword evidence="2" id="KW-0472">Membrane</keyword>
<evidence type="ECO:0000313" key="4">
    <source>
        <dbReference type="EMBL" id="KAJ7760745.1"/>
    </source>
</evidence>
<dbReference type="Pfam" id="PF20151">
    <property type="entry name" value="DUF6533"/>
    <property type="match status" value="1"/>
</dbReference>
<proteinExistence type="predicted"/>
<evidence type="ECO:0000259" key="3">
    <source>
        <dbReference type="Pfam" id="PF20151"/>
    </source>
</evidence>
<feature type="transmembrane region" description="Helical" evidence="2">
    <location>
        <begin position="108"/>
        <end position="131"/>
    </location>
</feature>
<keyword evidence="5" id="KW-1185">Reference proteome</keyword>